<accession>A0A6J4RY26</accession>
<feature type="domain" description="Putative auto-transporter adhesin head GIN" evidence="1">
    <location>
        <begin position="39"/>
        <end position="242"/>
    </location>
</feature>
<protein>
    <recommendedName>
        <fullName evidence="1">Putative auto-transporter adhesin head GIN domain-containing protein</fullName>
    </recommendedName>
</protein>
<dbReference type="Gene3D" id="2.160.20.120">
    <property type="match status" value="1"/>
</dbReference>
<evidence type="ECO:0000313" key="2">
    <source>
        <dbReference type="EMBL" id="CAA9484216.1"/>
    </source>
</evidence>
<dbReference type="EMBL" id="CADCVW010000014">
    <property type="protein sequence ID" value="CAA9484216.1"/>
    <property type="molecule type" value="Genomic_DNA"/>
</dbReference>
<dbReference type="Pfam" id="PF10988">
    <property type="entry name" value="DUF2807"/>
    <property type="match status" value="1"/>
</dbReference>
<dbReference type="AlphaFoldDB" id="A0A6J4RY26"/>
<name>A0A6J4RY26_9SPHN</name>
<gene>
    <name evidence="2" type="ORF">AVDCRST_MAG39-229</name>
</gene>
<evidence type="ECO:0000259" key="1">
    <source>
        <dbReference type="Pfam" id="PF10988"/>
    </source>
</evidence>
<proteinExistence type="predicted"/>
<sequence length="260" mass="25407">MRKGVVLAALVLTACGGARAERVELSGRQDSRAYRLGGFESVSLEGPDRVIVRVGGAAGVSAAGDSAVLDQLEVRVERGALKIGRKRNGWTSVNGDRERAVITVTVPRLAAAAVAGSGEMTVDRVAGGSFAAAVSGSGDLRVDEVRGAAISAAVAGSGDLTVARAAVRRAELSMAGSGDLRVAGTAGTVAASIAGSGDIDASGLQGATGQVSIAGSGNAAIRAQDAAQVSIVGSGDALVHGTANCQVSKLGSGGARCGLG</sequence>
<organism evidence="2">
    <name type="scientific">uncultured Sphingomonadaceae bacterium</name>
    <dbReference type="NCBI Taxonomy" id="169976"/>
    <lineage>
        <taxon>Bacteria</taxon>
        <taxon>Pseudomonadati</taxon>
        <taxon>Pseudomonadota</taxon>
        <taxon>Alphaproteobacteria</taxon>
        <taxon>Sphingomonadales</taxon>
        <taxon>Sphingomonadaceae</taxon>
        <taxon>environmental samples</taxon>
    </lineage>
</organism>
<dbReference type="InterPro" id="IPR021255">
    <property type="entry name" value="DUF2807"/>
</dbReference>
<dbReference type="PROSITE" id="PS51257">
    <property type="entry name" value="PROKAR_LIPOPROTEIN"/>
    <property type="match status" value="1"/>
</dbReference>
<reference evidence="2" key="1">
    <citation type="submission" date="2020-02" db="EMBL/GenBank/DDBJ databases">
        <authorList>
            <person name="Meier V. D."/>
        </authorList>
    </citation>
    <scope>NUCLEOTIDE SEQUENCE</scope>
    <source>
        <strain evidence="2">AVDCRST_MAG39</strain>
    </source>
</reference>